<accession>A0A075GCX2</accession>
<dbReference type="SUPFAM" id="SSF90123">
    <property type="entry name" value="ABC transporter transmembrane region"/>
    <property type="match status" value="1"/>
</dbReference>
<dbReference type="Gene3D" id="1.20.1560.10">
    <property type="entry name" value="ABC transporter type 1, transmembrane domain"/>
    <property type="match status" value="1"/>
</dbReference>
<dbReference type="PROSITE" id="PS50929">
    <property type="entry name" value="ABC_TM1F"/>
    <property type="match status" value="1"/>
</dbReference>
<keyword evidence="5" id="KW-0547">Nucleotide-binding</keyword>
<dbReference type="InterPro" id="IPR003439">
    <property type="entry name" value="ABC_transporter-like_ATP-bd"/>
</dbReference>
<dbReference type="GO" id="GO:0016887">
    <property type="term" value="F:ATP hydrolysis activity"/>
    <property type="evidence" value="ECO:0007669"/>
    <property type="project" value="InterPro"/>
</dbReference>
<keyword evidence="4 9" id="KW-0812">Transmembrane</keyword>
<dbReference type="InterPro" id="IPR036640">
    <property type="entry name" value="ABC1_TM_sf"/>
</dbReference>
<keyword evidence="8 9" id="KW-0472">Membrane</keyword>
<evidence type="ECO:0000313" key="12">
    <source>
        <dbReference type="EMBL" id="AIF01130.1"/>
    </source>
</evidence>
<dbReference type="Gene3D" id="3.40.50.300">
    <property type="entry name" value="P-loop containing nucleotide triphosphate hydrolases"/>
    <property type="match status" value="1"/>
</dbReference>
<proteinExistence type="predicted"/>
<feature type="transmembrane region" description="Helical" evidence="9">
    <location>
        <begin position="298"/>
        <end position="318"/>
    </location>
</feature>
<feature type="transmembrane region" description="Helical" evidence="9">
    <location>
        <begin position="52"/>
        <end position="73"/>
    </location>
</feature>
<dbReference type="GO" id="GO:0005524">
    <property type="term" value="F:ATP binding"/>
    <property type="evidence" value="ECO:0007669"/>
    <property type="project" value="UniProtKB-KW"/>
</dbReference>
<evidence type="ECO:0000256" key="7">
    <source>
        <dbReference type="ARBA" id="ARBA00022989"/>
    </source>
</evidence>
<feature type="transmembrane region" description="Helical" evidence="9">
    <location>
        <begin position="212"/>
        <end position="230"/>
    </location>
</feature>
<protein>
    <submittedName>
        <fullName evidence="12">ABC transporter related protein (ABCB-BAC)</fullName>
    </submittedName>
</protein>
<dbReference type="SMART" id="SM00382">
    <property type="entry name" value="AAA"/>
    <property type="match status" value="1"/>
</dbReference>
<keyword evidence="3" id="KW-1003">Cell membrane</keyword>
<dbReference type="InterPro" id="IPR017871">
    <property type="entry name" value="ABC_transporter-like_CS"/>
</dbReference>
<dbReference type="PANTHER" id="PTHR43394:SF1">
    <property type="entry name" value="ATP-BINDING CASSETTE SUB-FAMILY B MEMBER 10, MITOCHONDRIAL"/>
    <property type="match status" value="1"/>
</dbReference>
<dbReference type="InterPro" id="IPR027417">
    <property type="entry name" value="P-loop_NTPase"/>
</dbReference>
<dbReference type="Pfam" id="PF00664">
    <property type="entry name" value="ABC_membrane"/>
    <property type="match status" value="1"/>
</dbReference>
<gene>
    <name evidence="12" type="primary">ABCB-BAC</name>
</gene>
<keyword evidence="6" id="KW-0067">ATP-binding</keyword>
<evidence type="ECO:0000256" key="3">
    <source>
        <dbReference type="ARBA" id="ARBA00022475"/>
    </source>
</evidence>
<dbReference type="AlphaFoldDB" id="A0A075GCX2"/>
<sequence>MDQTVRQMTRAMASGIARDSSDLEEESQIVGRQIWRILPYVTRYWQRALGGIIANVFARAFDLIPFIAIGMAADYYNPNNSTFSDSRIESIVTSDLIPSFGPIGSIEIGFGLLILFSFTMLAIFQGFSNQLWQSVAYKAQHDIRMDATMSLMDMEASYFETRQTGNLMSVLSADVAQLEDIISDSSTSIIRIITTFAVAFGIMFWMSPKLSVILIAPLVLIVPMVVWFSTRVQRRYRKQRERTGGIIAILENVLSGITVVQAYNATSFEGARIESQSGDYRDQAIQAAFLRNRFIPGIYVVAGISFGLLVSAGGWVMSTGEISVGQFVTFLLVSTRMTMPMFILGMLLNQLQKGEAAARRVFAIITLEPSISDSEGAIVLDEPITSVSFDGVTFAYPGTPVNVLNGVSFDVQAGGFLGIMGHTGAGKSTVLKLVEKFYQPQVGSVRINGSDINEFTIHSVRSRIGFVSQDPFLFFGSVRDNVAYAREASNDEVRLALETAGAWDFVSEMEGGIDSMVGDRGVRLSGGQRARISLARALLMNPDVLILDEASAALDAETEKRIQQSLFGGGNGSNGKKRLTLAVAHRLATIRNADEIISMVDGVIVERGTHPELISNESVYASQWAIQTGEIDAED</sequence>
<dbReference type="PANTHER" id="PTHR43394">
    <property type="entry name" value="ATP-DEPENDENT PERMEASE MDL1, MITOCHONDRIAL"/>
    <property type="match status" value="1"/>
</dbReference>
<keyword evidence="7 9" id="KW-1133">Transmembrane helix</keyword>
<feature type="domain" description="ABC transmembrane type-1" evidence="11">
    <location>
        <begin position="49"/>
        <end position="353"/>
    </location>
</feature>
<evidence type="ECO:0000256" key="2">
    <source>
        <dbReference type="ARBA" id="ARBA00022448"/>
    </source>
</evidence>
<evidence type="ECO:0000256" key="4">
    <source>
        <dbReference type="ARBA" id="ARBA00022692"/>
    </source>
</evidence>
<dbReference type="InterPro" id="IPR003593">
    <property type="entry name" value="AAA+_ATPase"/>
</dbReference>
<dbReference type="Pfam" id="PF00005">
    <property type="entry name" value="ABC_tran"/>
    <property type="match status" value="1"/>
</dbReference>
<dbReference type="PROSITE" id="PS50893">
    <property type="entry name" value="ABC_TRANSPORTER_2"/>
    <property type="match status" value="1"/>
</dbReference>
<dbReference type="InterPro" id="IPR011527">
    <property type="entry name" value="ABC1_TM_dom"/>
</dbReference>
<feature type="transmembrane region" description="Helical" evidence="9">
    <location>
        <begin position="324"/>
        <end position="348"/>
    </location>
</feature>
<reference evidence="12" key="1">
    <citation type="journal article" date="2014" name="Genome Biol. Evol.">
        <title>Pangenome evidence for extensive interdomain horizontal transfer affecting lineage core and shell genes in uncultured planktonic thaumarchaeota and euryarchaeota.</title>
        <authorList>
            <person name="Deschamps P."/>
            <person name="Zivanovic Y."/>
            <person name="Moreira D."/>
            <person name="Rodriguez-Valera F."/>
            <person name="Lopez-Garcia P."/>
        </authorList>
    </citation>
    <scope>NUCLEOTIDE SEQUENCE</scope>
</reference>
<name>A0A075GCX2_9EURY</name>
<feature type="domain" description="ABC transporter" evidence="10">
    <location>
        <begin position="387"/>
        <end position="626"/>
    </location>
</feature>
<evidence type="ECO:0000256" key="1">
    <source>
        <dbReference type="ARBA" id="ARBA00004651"/>
    </source>
</evidence>
<comment type="subcellular location">
    <subcellularLocation>
        <location evidence="1">Cell membrane</location>
        <topology evidence="1">Multi-pass membrane protein</topology>
    </subcellularLocation>
</comment>
<feature type="transmembrane region" description="Helical" evidence="9">
    <location>
        <begin position="103"/>
        <end position="124"/>
    </location>
</feature>
<dbReference type="SUPFAM" id="SSF52540">
    <property type="entry name" value="P-loop containing nucleoside triphosphate hydrolases"/>
    <property type="match status" value="1"/>
</dbReference>
<evidence type="ECO:0000256" key="6">
    <source>
        <dbReference type="ARBA" id="ARBA00022840"/>
    </source>
</evidence>
<dbReference type="FunFam" id="3.40.50.300:FF:000221">
    <property type="entry name" value="Multidrug ABC transporter ATP-binding protein"/>
    <property type="match status" value="1"/>
</dbReference>
<keyword evidence="2" id="KW-0813">Transport</keyword>
<evidence type="ECO:0000256" key="5">
    <source>
        <dbReference type="ARBA" id="ARBA00022741"/>
    </source>
</evidence>
<dbReference type="GO" id="GO:0015421">
    <property type="term" value="F:ABC-type oligopeptide transporter activity"/>
    <property type="evidence" value="ECO:0007669"/>
    <property type="project" value="TreeGrafter"/>
</dbReference>
<evidence type="ECO:0000259" key="11">
    <source>
        <dbReference type="PROSITE" id="PS50929"/>
    </source>
</evidence>
<dbReference type="GO" id="GO:0005886">
    <property type="term" value="C:plasma membrane"/>
    <property type="evidence" value="ECO:0007669"/>
    <property type="project" value="UniProtKB-SubCell"/>
</dbReference>
<feature type="transmembrane region" description="Helical" evidence="9">
    <location>
        <begin position="188"/>
        <end position="206"/>
    </location>
</feature>
<dbReference type="PROSITE" id="PS00211">
    <property type="entry name" value="ABC_TRANSPORTER_1"/>
    <property type="match status" value="1"/>
</dbReference>
<evidence type="ECO:0000256" key="8">
    <source>
        <dbReference type="ARBA" id="ARBA00023136"/>
    </source>
</evidence>
<evidence type="ECO:0000259" key="10">
    <source>
        <dbReference type="PROSITE" id="PS50893"/>
    </source>
</evidence>
<evidence type="ECO:0000256" key="9">
    <source>
        <dbReference type="SAM" id="Phobius"/>
    </source>
</evidence>
<dbReference type="InterPro" id="IPR039421">
    <property type="entry name" value="Type_1_exporter"/>
</dbReference>
<organism evidence="12">
    <name type="scientific">uncultured marine group II/III euryarchaeote KM3_141_E04</name>
    <dbReference type="NCBI Taxonomy" id="1457878"/>
    <lineage>
        <taxon>Archaea</taxon>
        <taxon>Methanobacteriati</taxon>
        <taxon>Methanobacteriota</taxon>
        <taxon>environmental samples</taxon>
    </lineage>
</organism>
<dbReference type="EMBL" id="KF900613">
    <property type="protein sequence ID" value="AIF01130.1"/>
    <property type="molecule type" value="Genomic_DNA"/>
</dbReference>